<accession>A0A2A4K1G0</accession>
<name>A0A2A4K1G0_HELVI</name>
<comment type="caution">
    <text evidence="1">The sequence shown here is derived from an EMBL/GenBank/DDBJ whole genome shotgun (WGS) entry which is preliminary data.</text>
</comment>
<dbReference type="AlphaFoldDB" id="A0A2A4K1G0"/>
<dbReference type="EMBL" id="NWSH01000287">
    <property type="protein sequence ID" value="PCG77734.1"/>
    <property type="molecule type" value="Genomic_DNA"/>
</dbReference>
<gene>
    <name evidence="1" type="ORF">B5V51_6423</name>
</gene>
<sequence length="164" mass="17537">MTDSAVIPDELSEVKADDMIDAADLANKTSGDDSKKVEKPPKGVIEGAPVNAIVAPSNCDLANNSVCYEVFKDEDFVQCNINYRMADSDRIVYPDEVDAAKAAAVKAAASADKTSGGDSNTVEQVEVPKQASITMRNMIITPTNCDMATNGVCYPVYKDDDFKS</sequence>
<evidence type="ECO:0000313" key="1">
    <source>
        <dbReference type="EMBL" id="PCG77734.1"/>
    </source>
</evidence>
<organism evidence="1">
    <name type="scientific">Heliothis virescens</name>
    <name type="common">Tobacco budworm moth</name>
    <dbReference type="NCBI Taxonomy" id="7102"/>
    <lineage>
        <taxon>Eukaryota</taxon>
        <taxon>Metazoa</taxon>
        <taxon>Ecdysozoa</taxon>
        <taxon>Arthropoda</taxon>
        <taxon>Hexapoda</taxon>
        <taxon>Insecta</taxon>
        <taxon>Pterygota</taxon>
        <taxon>Neoptera</taxon>
        <taxon>Endopterygota</taxon>
        <taxon>Lepidoptera</taxon>
        <taxon>Glossata</taxon>
        <taxon>Ditrysia</taxon>
        <taxon>Noctuoidea</taxon>
        <taxon>Noctuidae</taxon>
        <taxon>Heliothinae</taxon>
        <taxon>Heliothis</taxon>
    </lineage>
</organism>
<reference evidence="1" key="1">
    <citation type="submission" date="2017-09" db="EMBL/GenBank/DDBJ databases">
        <title>Contemporary evolution of a Lepidopteran species, Heliothis virescens, in response to modern agricultural practices.</title>
        <authorList>
            <person name="Fritz M.L."/>
            <person name="Deyonke A.M."/>
            <person name="Papanicolaou A."/>
            <person name="Micinski S."/>
            <person name="Westbrook J."/>
            <person name="Gould F."/>
        </authorList>
    </citation>
    <scope>NUCLEOTIDE SEQUENCE [LARGE SCALE GENOMIC DNA]</scope>
    <source>
        <strain evidence="1">HvINT-</strain>
        <tissue evidence="1">Whole body</tissue>
    </source>
</reference>
<proteinExistence type="predicted"/>
<protein>
    <submittedName>
        <fullName evidence="1">Uncharacterized protein</fullName>
    </submittedName>
</protein>